<reference evidence="1" key="1">
    <citation type="submission" date="2020-11" db="EMBL/GenBank/DDBJ databases">
        <title>Halonatronomonas betainensis gen. nov., sp. nov. a novel haloalkaliphilic representative of the family Halanaerobiacae capable of betaine degradation.</title>
        <authorList>
            <person name="Boltyanskaya Y."/>
            <person name="Kevbrin V."/>
            <person name="Detkova E."/>
            <person name="Grouzdev D.S."/>
            <person name="Koziaeva V."/>
            <person name="Zhilina T."/>
        </authorList>
    </citation>
    <scope>NUCLEOTIDE SEQUENCE</scope>
    <source>
        <strain evidence="1">Z-7014</strain>
    </source>
</reference>
<evidence type="ECO:0000313" key="2">
    <source>
        <dbReference type="Proteomes" id="UP000621436"/>
    </source>
</evidence>
<protein>
    <submittedName>
        <fullName evidence="1">Uncharacterized protein</fullName>
    </submittedName>
</protein>
<name>A0A931AUF2_9FIRM</name>
<dbReference type="Gene3D" id="3.40.50.300">
    <property type="entry name" value="P-loop containing nucleotide triphosphate hydrolases"/>
    <property type="match status" value="1"/>
</dbReference>
<dbReference type="RefSeq" id="WP_270453219.1">
    <property type="nucleotide sequence ID" value="NZ_JADPIE010000002.1"/>
</dbReference>
<dbReference type="AlphaFoldDB" id="A0A931AUF2"/>
<proteinExistence type="predicted"/>
<accession>A0A931AUF2</accession>
<gene>
    <name evidence="1" type="ORF">I0Q91_04675</name>
</gene>
<keyword evidence="2" id="KW-1185">Reference proteome</keyword>
<sequence>MIDHKLRKILDNSYFIGGSPCSGKSTISEILSTKYDLEYLKIDDYEQEHIENASPEQHPIMYKWSQMSWDEIWMRSVEKQVEEEFEFYRERFSMILNELKKYQSNSKVILESAALLPELLKELDLEKHRVIFLIPSKEFQIKYYSKRGFKDGILKECRQPEVAFNNWMERDHLFGKKVRKQAMDIGYKVIDVNGDRSIKENSRLVEAHFRLRANS</sequence>
<evidence type="ECO:0000313" key="1">
    <source>
        <dbReference type="EMBL" id="MBF8436366.1"/>
    </source>
</evidence>
<dbReference type="SUPFAM" id="SSF52540">
    <property type="entry name" value="P-loop containing nucleoside triphosphate hydrolases"/>
    <property type="match status" value="1"/>
</dbReference>
<dbReference type="EMBL" id="JADPIE010000002">
    <property type="protein sequence ID" value="MBF8436366.1"/>
    <property type="molecule type" value="Genomic_DNA"/>
</dbReference>
<organism evidence="1 2">
    <name type="scientific">Halonatronomonas betaini</name>
    <dbReference type="NCBI Taxonomy" id="2778430"/>
    <lineage>
        <taxon>Bacteria</taxon>
        <taxon>Bacillati</taxon>
        <taxon>Bacillota</taxon>
        <taxon>Clostridia</taxon>
        <taxon>Halanaerobiales</taxon>
        <taxon>Halarsenatibacteraceae</taxon>
        <taxon>Halonatronomonas</taxon>
    </lineage>
</organism>
<dbReference type="InterPro" id="IPR027417">
    <property type="entry name" value="P-loop_NTPase"/>
</dbReference>
<comment type="caution">
    <text evidence="1">The sequence shown here is derived from an EMBL/GenBank/DDBJ whole genome shotgun (WGS) entry which is preliminary data.</text>
</comment>
<dbReference type="Proteomes" id="UP000621436">
    <property type="component" value="Unassembled WGS sequence"/>
</dbReference>